<evidence type="ECO:0000259" key="4">
    <source>
        <dbReference type="PROSITE" id="PS51192"/>
    </source>
</evidence>
<feature type="domain" description="Helicase ATP-binding" evidence="4">
    <location>
        <begin position="179"/>
        <end position="382"/>
    </location>
</feature>
<dbReference type="InterPro" id="IPR050742">
    <property type="entry name" value="Helicase_Restrict-Modif_Enz"/>
</dbReference>
<dbReference type="PROSITE" id="PS00092">
    <property type="entry name" value="N6_MTASE"/>
    <property type="match status" value="1"/>
</dbReference>
<proteinExistence type="inferred from homology"/>
<dbReference type="CDD" id="cd22333">
    <property type="entry name" value="LlaBIII_nuclease-like"/>
    <property type="match status" value="1"/>
</dbReference>
<dbReference type="InterPro" id="IPR041635">
    <property type="entry name" value="Type_ISP_LLaBIII_C"/>
</dbReference>
<dbReference type="PROSITE" id="PS51192">
    <property type="entry name" value="HELICASE_ATP_BIND_1"/>
    <property type="match status" value="1"/>
</dbReference>
<comment type="similarity">
    <text evidence="1">Belongs to the N(4)/N(6)-methyltransferase family.</text>
</comment>
<dbReference type="InterPro" id="IPR011335">
    <property type="entry name" value="Restrct_endonuc-II-like"/>
</dbReference>
<comment type="caution">
    <text evidence="6">The sequence shown here is derived from an EMBL/GenBank/DDBJ whole genome shotgun (WGS) entry which is preliminary data.</text>
</comment>
<dbReference type="PROSITE" id="PS51194">
    <property type="entry name" value="HELICASE_CTER"/>
    <property type="match status" value="1"/>
</dbReference>
<protein>
    <submittedName>
        <fullName evidence="6">Type III restriction enzyme, res subunit</fullName>
    </submittedName>
</protein>
<organism evidence="6 7">
    <name type="scientific">Pandoraea pnomenusa</name>
    <dbReference type="NCBI Taxonomy" id="93220"/>
    <lineage>
        <taxon>Bacteria</taxon>
        <taxon>Pseudomonadati</taxon>
        <taxon>Pseudomonadota</taxon>
        <taxon>Betaproteobacteria</taxon>
        <taxon>Burkholderiales</taxon>
        <taxon>Burkholderiaceae</taxon>
        <taxon>Pandoraea</taxon>
    </lineage>
</organism>
<dbReference type="Gene3D" id="3.40.1350.10">
    <property type="match status" value="1"/>
</dbReference>
<dbReference type="Pfam" id="PF22240">
    <property type="entry name" value="ISP_coupler"/>
    <property type="match status" value="1"/>
</dbReference>
<name>A0ABY6WPQ4_9BURK</name>
<dbReference type="Gene3D" id="3.40.50.150">
    <property type="entry name" value="Vaccinia Virus protein VP39"/>
    <property type="match status" value="1"/>
</dbReference>
<dbReference type="InterPro" id="IPR053980">
    <property type="entry name" value="ISP_coupler"/>
</dbReference>
<feature type="domain" description="Helicase C-terminal" evidence="5">
    <location>
        <begin position="475"/>
        <end position="653"/>
    </location>
</feature>
<dbReference type="PANTHER" id="PTHR47396">
    <property type="entry name" value="TYPE I RESTRICTION ENZYME ECOKI R PROTEIN"/>
    <property type="match status" value="1"/>
</dbReference>
<dbReference type="Pfam" id="PF04851">
    <property type="entry name" value="ResIII"/>
    <property type="match status" value="1"/>
</dbReference>
<dbReference type="SMART" id="SM00490">
    <property type="entry name" value="HELICc"/>
    <property type="match status" value="1"/>
</dbReference>
<dbReference type="PRINTS" id="PR00507">
    <property type="entry name" value="N12N6MTFRASE"/>
</dbReference>
<dbReference type="Pfam" id="PF02384">
    <property type="entry name" value="N6_Mtase"/>
    <property type="match status" value="1"/>
</dbReference>
<dbReference type="EMBL" id="CABPSO010000015">
    <property type="protein sequence ID" value="VVE71319.1"/>
    <property type="molecule type" value="Genomic_DNA"/>
</dbReference>
<dbReference type="SMART" id="SM00487">
    <property type="entry name" value="DEXDc"/>
    <property type="match status" value="1"/>
</dbReference>
<dbReference type="Pfam" id="PF00271">
    <property type="entry name" value="Helicase_C"/>
    <property type="match status" value="1"/>
</dbReference>
<dbReference type="Proteomes" id="UP000361468">
    <property type="component" value="Unassembled WGS sequence"/>
</dbReference>
<dbReference type="Pfam" id="PF18135">
    <property type="entry name" value="Type_ISP_C"/>
    <property type="match status" value="1"/>
</dbReference>
<keyword evidence="2" id="KW-0680">Restriction system</keyword>
<feature type="compositionally biased region" description="Basic and acidic residues" evidence="3">
    <location>
        <begin position="1654"/>
        <end position="1665"/>
    </location>
</feature>
<dbReference type="InterPro" id="IPR002052">
    <property type="entry name" value="DNA_methylase_N6_adenine_CS"/>
</dbReference>
<dbReference type="InterPro" id="IPR027417">
    <property type="entry name" value="P-loop_NTPase"/>
</dbReference>
<dbReference type="Gene3D" id="3.40.50.300">
    <property type="entry name" value="P-loop containing nucleotide triphosphate hydrolases"/>
    <property type="match status" value="2"/>
</dbReference>
<evidence type="ECO:0000256" key="1">
    <source>
        <dbReference type="ARBA" id="ARBA00006594"/>
    </source>
</evidence>
<keyword evidence="7" id="KW-1185">Reference proteome</keyword>
<evidence type="ECO:0000256" key="2">
    <source>
        <dbReference type="ARBA" id="ARBA00022747"/>
    </source>
</evidence>
<evidence type="ECO:0000313" key="6">
    <source>
        <dbReference type="EMBL" id="VVE71319.1"/>
    </source>
</evidence>
<dbReference type="InterPro" id="IPR011856">
    <property type="entry name" value="tRNA_endonuc-like_dom_sf"/>
</dbReference>
<dbReference type="RefSeq" id="WP_150646585.1">
    <property type="nucleotide sequence ID" value="NZ_CABPSO010000015.1"/>
</dbReference>
<evidence type="ECO:0000256" key="3">
    <source>
        <dbReference type="SAM" id="MobiDB-lite"/>
    </source>
</evidence>
<dbReference type="InterPro" id="IPR006935">
    <property type="entry name" value="Helicase/UvrB_N"/>
</dbReference>
<dbReference type="Pfam" id="PF13156">
    <property type="entry name" value="Mrr_cat_2"/>
    <property type="match status" value="1"/>
</dbReference>
<dbReference type="InterPro" id="IPR029063">
    <property type="entry name" value="SAM-dependent_MTases_sf"/>
</dbReference>
<dbReference type="SUPFAM" id="SSF52540">
    <property type="entry name" value="P-loop containing nucleoside triphosphate hydrolases"/>
    <property type="match status" value="2"/>
</dbReference>
<accession>A0ABY6WPQ4</accession>
<dbReference type="InterPro" id="IPR003356">
    <property type="entry name" value="DNA_methylase_A-5"/>
</dbReference>
<dbReference type="InterPro" id="IPR039442">
    <property type="entry name" value="Mrr-like_dom"/>
</dbReference>
<dbReference type="InterPro" id="IPR014001">
    <property type="entry name" value="Helicase_ATP-bd"/>
</dbReference>
<dbReference type="CDD" id="cd18785">
    <property type="entry name" value="SF2_C"/>
    <property type="match status" value="1"/>
</dbReference>
<dbReference type="SUPFAM" id="SSF52980">
    <property type="entry name" value="Restriction endonuclease-like"/>
    <property type="match status" value="1"/>
</dbReference>
<evidence type="ECO:0000313" key="7">
    <source>
        <dbReference type="Proteomes" id="UP000361468"/>
    </source>
</evidence>
<evidence type="ECO:0000259" key="5">
    <source>
        <dbReference type="PROSITE" id="PS51194"/>
    </source>
</evidence>
<dbReference type="SUPFAM" id="SSF53335">
    <property type="entry name" value="S-adenosyl-L-methionine-dependent methyltransferases"/>
    <property type="match status" value="1"/>
</dbReference>
<sequence>MTALEKLLDTFRHTAVTEREKGTYFEELIVTYLRNEATYRDLYSDVWTYAEWADLQGLDKRDTGIDLVAKTRGTEEFHAIQCKLFAPDHKVQKSDIDSFFTASGKKPFTRRIIVATTNHWSEHAEDALLDQQPPVSKIDLTALEESQIDWSKYQPKAAPVIKAKKELRPHQTNALNAVVHGLADADRGKLIMACGTGKTFCSLKIAEAMAGAGKRVLFLVPSLSLLSQSLTEWTQESATPLHSFAVCSDSDVGKKRKKEDDMVQTFVHELRYPATTDSARLAAEMAKRHDASHMSVVFSTYHSIDVISRAQKQFGLADFDLIVCDEAHRTTGATFGDDDESTFVRVHDADYIRAAKRLYMTATPRIYGDSAKATAERDNVALCSMDDKALYGDELFVITFSEAVKRGLLVDYKVIVLAVEETHVNRRLQDLLKDENNQLKVDDAAKIVGCWKALSKQGLTEDLVGDGDPMSRAVAFCQVIEVSKGAKTHKVSSKQIAGMFQAVVEAYQESEESEEFEQAARLHCEAEHVDGGMNASEKEAKLAWLKAETPENTCRILSNVRCLSEGVDVPALDAVLFLTPRNSQVDVVQSVGRVMRNAPGKKRGYVVLPVVIPAGVEPHEALNDNKTYAVVWQVLQALRSHDDRFDAMVNKLDLIGKDTNKMEVIAITDKIQKKQQKTNGTKNKDAGKGGFTIGEAVKKRTTQEQHELQFEIGEIEKAIYAKLVQKVGNRHHWEDWANDIAKIARTHIDRITGIIENPENTKEREAFNKFAAELRDDLNGSITDGEIIEMLAQHLITKPVFDALFADYSFAKHNPMSLAMQHVLDVLDEHRLDKEADTLERFYESVKLRAEGIDNAAGKQKIVVDLYDKFFRNAFPKMTERLGIVYTPVEVVDFIIHSVAHVLQSEFGQTLGSKGVHIIDPFVGTGTFVTRLLQSGLIKPEELPHKYKHEIHANEIVLLAYYIAAINIEAVYHGIVGGSYQPFEGICLADTFQMYEKEDMVDAMLANNSARRKRQKKLDIRVIFGNPPYSVGQDDANDNNANIKYATLDSRIRDTYAALTSAQNKNGLYNSYIRAIRWASDRIGDSGVIGFVTNAGWIEGMTGTGLRKSLADEFSNIYVFHLRGNARSSGELRRREKDNVFGVGSRAPVAISVLVKNPHAVQHGQIRFHDIGDYLSREEKLARIGTFGSIAGIAQTGGWDVITPDQHGDWLKQRDENFSSYIALGDKDGTDASKLFANYSNGVKTQRDSWCFNASQTTVASNMTSMIDFYNSEVARFDQVFVGLEKKAREAKVDSFINTDPTKISWTRALKQELAKDRRFEFDAHCLTPSLYRPFTKQWLYFNRRFNEMVYQMPRFFPDTTVENRVICISAPGFISGFTAMISDVPTELCVSAMKGGTQCFPLYLYDGASDEISSEVRQGGLFDASQPAKHERKRRYALTDEGLAHFQAAYPGAQISKEDIFYYVYGLLHSPDYRERYADNLSKELPRIPCVKTADDFWAFSKAGRDLADLHVNYETVEKYPLQIEGGGLLLTDADYRVEKMRYGKNGKDKDLTTLIYNDKITVKGIPLEAYEYVVNGKPALDWVVERQCVKTDKDSGIVNDANDYATETMNNPRYPLELFQRVVTVSLETMKIVKSLPRLDVQSPGPTVGRLMEAKGEPDALTA</sequence>
<dbReference type="PANTHER" id="PTHR47396:SF1">
    <property type="entry name" value="ATP-DEPENDENT HELICASE IRC3-RELATED"/>
    <property type="match status" value="1"/>
</dbReference>
<gene>
    <name evidence="6" type="ORF">PPN31119_03897</name>
</gene>
<feature type="region of interest" description="Disordered" evidence="3">
    <location>
        <begin position="1646"/>
        <end position="1665"/>
    </location>
</feature>
<reference evidence="6 7" key="1">
    <citation type="submission" date="2019-08" db="EMBL/GenBank/DDBJ databases">
        <authorList>
            <person name="Peeters C."/>
        </authorList>
    </citation>
    <scope>NUCLEOTIDE SEQUENCE [LARGE SCALE GENOMIC DNA]</scope>
    <source>
        <strain evidence="6 7">LMG 31119</strain>
    </source>
</reference>
<dbReference type="InterPro" id="IPR001650">
    <property type="entry name" value="Helicase_C-like"/>
</dbReference>